<proteinExistence type="inferred from homology"/>
<dbReference type="Pfam" id="PF02801">
    <property type="entry name" value="Ketoacyl-synt_C"/>
    <property type="match status" value="1"/>
</dbReference>
<dbReference type="PANTHER" id="PTHR43775">
    <property type="entry name" value="FATTY ACID SYNTHASE"/>
    <property type="match status" value="1"/>
</dbReference>
<evidence type="ECO:0000259" key="4">
    <source>
        <dbReference type="PROSITE" id="PS52004"/>
    </source>
</evidence>
<evidence type="ECO:0000256" key="2">
    <source>
        <dbReference type="ARBA" id="ARBA00022553"/>
    </source>
</evidence>
<dbReference type="InterPro" id="IPR014031">
    <property type="entry name" value="Ketoacyl_synth_C"/>
</dbReference>
<reference evidence="5" key="1">
    <citation type="journal article" date="2017" name="J. Eukaryot. Microbiol.">
        <title>Role of Modular Polyketide Synthases in the Production of Polyether Ladder Compounds in Ciguatoxin-producing Gambierdiscus polynesiensis and G.excentricus (Dinophyceae).</title>
        <authorList>
            <person name="Kohli G.S."/>
            <person name="Campbell K."/>
            <person name="John U."/>
            <person name="Smith K.F."/>
            <person name="Fraga S."/>
            <person name="Rhodes L.L."/>
            <person name="Murray S.A."/>
        </authorList>
    </citation>
    <scope>NUCLEOTIDE SEQUENCE</scope>
    <source>
        <strain evidence="5">Contig_80916</strain>
    </source>
</reference>
<dbReference type="InterPro" id="IPR014030">
    <property type="entry name" value="Ketoacyl_synth_N"/>
</dbReference>
<evidence type="ECO:0000256" key="3">
    <source>
        <dbReference type="RuleBase" id="RU003694"/>
    </source>
</evidence>
<dbReference type="SMART" id="SM00825">
    <property type="entry name" value="PKS_KS"/>
    <property type="match status" value="1"/>
</dbReference>
<dbReference type="SUPFAM" id="SSF53901">
    <property type="entry name" value="Thiolase-like"/>
    <property type="match status" value="1"/>
</dbReference>
<dbReference type="InterPro" id="IPR016039">
    <property type="entry name" value="Thiolase-like"/>
</dbReference>
<dbReference type="InterPro" id="IPR050091">
    <property type="entry name" value="PKS_NRPS_Biosynth_Enz"/>
</dbReference>
<dbReference type="EMBL" id="KX395901">
    <property type="protein sequence ID" value="AQS99319.1"/>
    <property type="molecule type" value="Transcribed_RNA"/>
</dbReference>
<name>A0A1S6K7V7_9DINO</name>
<sequence length="1095" mass="119895">MLRRGYCVVEVPDTPLLGDLVESALRRPGYSRFRLEFETAFLGSGDPCKVLWLEHEDEELCETIEAPAEAIAAVGGFVASKPLLRAPLGLHARLFSPEPLSEEDIEEGLVEAHLDFIQRRRLCLLRPLGEGGLVDLFDREGGATARVHLPRSSLLIFQHDELDYSYNPQSDEDLLIQCWLMAEPQRLRLDVAEGGPEAMEAVFGGPPQPRNKQVHIMSGMCRFPGSARHLLRDWMVFIAGVDLHTQIPLSRFDILPYFHPEGGQFAPAGRTIIMHSAFLLDEELRCFDNQFFGIEESVAQLMAPAQRMVMETSFEGLVMAGHTRKSLRGSRLMIAVGEGVSGLDWDWKPGLRTDPSAWLKANAYQGTSTVNRLAYSLGTTGPTIQVDCACSSVLVAANFIHAVLKNHDPEQASMGLAIGGQAIITPWPYIGGSMAGLHGDLGRCATFNATANGFVRGEGSGGVCLSSSEDGETVQQRLCCIVASFNNQDGRSATLTAPNGMSQAACIKASMQEAGLKPSDICMSETHGTATAIGDPIEVGSLVRVFRRHESSLAVMAGKSNVGHTEPVAGCYSLLKLMVSLVYSSAPPNVHFRVLSKNIASFSFAGEEDFPGYFPDEPCDIFGNDYAIGGVTSFGYGGTNARTEVWAPGRRVRNPVEAANRGANGLRIDLFGGNSSRFPKELHHLGCIAVVCPSCLGPMCWLCSAAVSGSVLRTKHRCSVVREVGADYENCSDCYSGTYHFGGAFGEPLEPDQRVYIVGTMNAWGAPIEMDELSPGSYVGALLMGETRTEQFHLVLERDRGKAIQPVTAKADETARIVGPQEEIDGQHWFIDGFFDGASEGAVYQVRFDWNSKRRSISWKAVNVGEYVRAMLESYEHSYFITRRLTGWRPERMLREGEAWVWYGPAGGDEEEEFQFLRDRDITQAIYPSHRGLVQGPDDGGSDRGWALTQSQGEALTVRLVVRDGVITVAATSASQARSWASTRRPPHERYFAVGTWSGWRREPLEPDQGAVQVQRIRFRMGQAGRSEFQLVEHGGTRMYPAAAHARPGQVPLCCGDNAEGLCWEVVGPPGQMVEIRLDLSAEDAYEMLASYVVL</sequence>
<dbReference type="GO" id="GO:0006633">
    <property type="term" value="P:fatty acid biosynthetic process"/>
    <property type="evidence" value="ECO:0007669"/>
    <property type="project" value="TreeGrafter"/>
</dbReference>
<dbReference type="InterPro" id="IPR020841">
    <property type="entry name" value="PKS_Beta-ketoAc_synthase_dom"/>
</dbReference>
<protein>
    <submittedName>
        <fullName evidence="5">Type I polyketide synthase</fullName>
    </submittedName>
</protein>
<organism evidence="5">
    <name type="scientific">Gambierdiscus polynesiensis</name>
    <dbReference type="NCBI Taxonomy" id="439318"/>
    <lineage>
        <taxon>Eukaryota</taxon>
        <taxon>Sar</taxon>
        <taxon>Alveolata</taxon>
        <taxon>Dinophyceae</taxon>
        <taxon>Gonyaulacales</taxon>
        <taxon>Pyrocystaceae</taxon>
        <taxon>Gambierdiscus</taxon>
    </lineage>
</organism>
<dbReference type="AlphaFoldDB" id="A0A1S6K7V7"/>
<dbReference type="Pfam" id="PF00109">
    <property type="entry name" value="ketoacyl-synt"/>
    <property type="match status" value="1"/>
</dbReference>
<dbReference type="PANTHER" id="PTHR43775:SF37">
    <property type="entry name" value="SI:DKEY-61P9.11"/>
    <property type="match status" value="1"/>
</dbReference>
<keyword evidence="3" id="KW-0808">Transferase</keyword>
<dbReference type="GO" id="GO:0004312">
    <property type="term" value="F:fatty acid synthase activity"/>
    <property type="evidence" value="ECO:0007669"/>
    <property type="project" value="TreeGrafter"/>
</dbReference>
<keyword evidence="2" id="KW-0597">Phosphoprotein</keyword>
<dbReference type="CDD" id="cd00833">
    <property type="entry name" value="PKS"/>
    <property type="match status" value="1"/>
</dbReference>
<comment type="similarity">
    <text evidence="3">Belongs to the thiolase-like superfamily. Beta-ketoacyl-ACP synthases family.</text>
</comment>
<keyword evidence="1" id="KW-0596">Phosphopantetheine</keyword>
<accession>A0A1S6K7V7</accession>
<evidence type="ECO:0000313" key="5">
    <source>
        <dbReference type="EMBL" id="AQS99319.1"/>
    </source>
</evidence>
<feature type="domain" description="Ketosynthase family 3 (KS3)" evidence="4">
    <location>
        <begin position="211"/>
        <end position="647"/>
    </location>
</feature>
<dbReference type="Gene3D" id="3.40.47.10">
    <property type="match status" value="1"/>
</dbReference>
<evidence type="ECO:0000256" key="1">
    <source>
        <dbReference type="ARBA" id="ARBA00022450"/>
    </source>
</evidence>
<dbReference type="PROSITE" id="PS52004">
    <property type="entry name" value="KS3_2"/>
    <property type="match status" value="1"/>
</dbReference>